<evidence type="ECO:0000313" key="2">
    <source>
        <dbReference type="EMBL" id="KAE9966815.1"/>
    </source>
</evidence>
<organism evidence="3 4">
    <name type="scientific">Venturia inaequalis</name>
    <name type="common">Apple scab fungus</name>
    <dbReference type="NCBI Taxonomy" id="5025"/>
    <lineage>
        <taxon>Eukaryota</taxon>
        <taxon>Fungi</taxon>
        <taxon>Dikarya</taxon>
        <taxon>Ascomycota</taxon>
        <taxon>Pezizomycotina</taxon>
        <taxon>Dothideomycetes</taxon>
        <taxon>Pleosporomycetidae</taxon>
        <taxon>Venturiales</taxon>
        <taxon>Venturiaceae</taxon>
        <taxon>Venturia</taxon>
    </lineage>
</organism>
<gene>
    <name evidence="2" type="ORF">BLS_006788</name>
    <name evidence="3" type="ORF">EG327_005687</name>
</gene>
<dbReference type="EMBL" id="WNWQ01000505">
    <property type="protein sequence ID" value="KAE9966815.1"/>
    <property type="molecule type" value="Genomic_DNA"/>
</dbReference>
<feature type="compositionally biased region" description="Basic residues" evidence="1">
    <location>
        <begin position="15"/>
        <end position="27"/>
    </location>
</feature>
<dbReference type="Proteomes" id="UP000433883">
    <property type="component" value="Unassembled WGS sequence"/>
</dbReference>
<dbReference type="Proteomes" id="UP000490939">
    <property type="component" value="Unassembled WGS sequence"/>
</dbReference>
<sequence length="602" mass="67357">METPTEPARVASSQAKKRSWPKKKPKKPQNQQLNSPSMKRFNITVGITPVVDDKHSLNPPKLADKDTNGPPADVTPDRTTKKSTEEPPKVTSTKSKKNSTRMSKEASTAVNEAVKFRPRMLSRTAAPLSVKTCNSKQGNSLKEHVEEGAMMNLEELLNSFSATVELVDLFSEPSFQESQAAAPKPSQRLSISSRKKKSTEPRGRVPLVRLPQIPSGGCYSPQAANVDDLNILNSNQDSSAGPPKNARVRAPSPKGKNKLDQNPSVLDAQAPVLTSPQTAPMKPCSTRKLTVIDEDAESILGESSSSSVLPNPQRSTTRTKRKKGNENQSPQPAREVQTVEVPQTPSEAGAGTRAEIAKNLAQVFATYQRLVTQNRPQKTIGKRKKFPFLRLPRELRDMIIEYTIGYDGIDPIRKFDNKLQEWMTDLDEVIFRSTPTILLINQQIHEEAQEILRKKTLRISHPPQYPIKGIYDSSHVISDEALSRVSRIQFELNTYPTTERRQDIMQPDWKGESMYKDEFLANSYPWAMLLNGCFQVWRGAQDPRYLEISIDHCSGGRSQFKLAVFGEKMLAFENCIDAVLESHDLDALMDFFMFADAPVDFV</sequence>
<proteinExistence type="predicted"/>
<evidence type="ECO:0000313" key="4">
    <source>
        <dbReference type="Proteomes" id="UP000490939"/>
    </source>
</evidence>
<accession>A0A8H3VSJ6</accession>
<feature type="region of interest" description="Disordered" evidence="1">
    <location>
        <begin position="298"/>
        <end position="350"/>
    </location>
</feature>
<comment type="caution">
    <text evidence="3">The sequence shown here is derived from an EMBL/GenBank/DDBJ whole genome shotgun (WGS) entry which is preliminary data.</text>
</comment>
<feature type="compositionally biased region" description="Basic and acidic residues" evidence="1">
    <location>
        <begin position="51"/>
        <end position="67"/>
    </location>
</feature>
<dbReference type="EMBL" id="WNWR01000033">
    <property type="protein sequence ID" value="KAE9993276.1"/>
    <property type="molecule type" value="Genomic_DNA"/>
</dbReference>
<feature type="region of interest" description="Disordered" evidence="1">
    <location>
        <begin position="1"/>
        <end position="115"/>
    </location>
</feature>
<feature type="compositionally biased region" description="Basic and acidic residues" evidence="1">
    <location>
        <begin position="75"/>
        <end position="88"/>
    </location>
</feature>
<evidence type="ECO:0000256" key="1">
    <source>
        <dbReference type="SAM" id="MobiDB-lite"/>
    </source>
</evidence>
<reference evidence="3 4" key="1">
    <citation type="submission" date="2019-07" db="EMBL/GenBank/DDBJ databases">
        <title>Venturia inaequalis Genome Resource.</title>
        <authorList>
            <person name="Lichtner F.J."/>
        </authorList>
    </citation>
    <scope>NUCLEOTIDE SEQUENCE [LARGE SCALE GENOMIC DNA]</scope>
    <source>
        <strain evidence="2">Bline_iso_100314</strain>
        <strain evidence="3 4">DMI_063113</strain>
    </source>
</reference>
<protein>
    <submittedName>
        <fullName evidence="3">Uncharacterized protein</fullName>
    </submittedName>
</protein>
<dbReference type="AlphaFoldDB" id="A0A8H3VSJ6"/>
<evidence type="ECO:0000313" key="3">
    <source>
        <dbReference type="EMBL" id="KAE9993276.1"/>
    </source>
</evidence>
<name>A0A8H3VSJ6_VENIN</name>
<keyword evidence="4" id="KW-1185">Reference proteome</keyword>
<feature type="region of interest" description="Disordered" evidence="1">
    <location>
        <begin position="175"/>
        <end position="263"/>
    </location>
</feature>